<dbReference type="EMBL" id="SGXF01000001">
    <property type="protein sequence ID" value="RZT02577.1"/>
    <property type="molecule type" value="Genomic_DNA"/>
</dbReference>
<keyword evidence="3" id="KW-0411">Iron-sulfur</keyword>
<dbReference type="InterPro" id="IPR020471">
    <property type="entry name" value="AKR"/>
</dbReference>
<evidence type="ECO:0000313" key="6">
    <source>
        <dbReference type="Proteomes" id="UP000292927"/>
    </source>
</evidence>
<dbReference type="SUPFAM" id="SSF51430">
    <property type="entry name" value="NAD(P)-linked oxidoreductase"/>
    <property type="match status" value="1"/>
</dbReference>
<dbReference type="InterPro" id="IPR053135">
    <property type="entry name" value="AKR2_Oxidoreductase"/>
</dbReference>
<dbReference type="PROSITE" id="PS00198">
    <property type="entry name" value="4FE4S_FER_1"/>
    <property type="match status" value="1"/>
</dbReference>
<dbReference type="GO" id="GO:0051536">
    <property type="term" value="F:iron-sulfur cluster binding"/>
    <property type="evidence" value="ECO:0007669"/>
    <property type="project" value="UniProtKB-KW"/>
</dbReference>
<evidence type="ECO:0000256" key="1">
    <source>
        <dbReference type="ARBA" id="ARBA00022723"/>
    </source>
</evidence>
<keyword evidence="6" id="KW-1185">Reference proteome</keyword>
<gene>
    <name evidence="5" type="ORF">EV209_0698</name>
</gene>
<dbReference type="InterPro" id="IPR023210">
    <property type="entry name" value="NADP_OxRdtase_dom"/>
</dbReference>
<accession>A0A4V2F889</accession>
<evidence type="ECO:0000259" key="4">
    <source>
        <dbReference type="PROSITE" id="PS51379"/>
    </source>
</evidence>
<proteinExistence type="predicted"/>
<dbReference type="Pfam" id="PF00248">
    <property type="entry name" value="Aldo_ket_red"/>
    <property type="match status" value="1"/>
</dbReference>
<comment type="caution">
    <text evidence="5">The sequence shown here is derived from an EMBL/GenBank/DDBJ whole genome shotgun (WGS) entry which is preliminary data.</text>
</comment>
<dbReference type="PANTHER" id="PTHR43312">
    <property type="entry name" value="D-THREO-ALDOSE 1-DEHYDROGENASE"/>
    <property type="match status" value="1"/>
</dbReference>
<dbReference type="OrthoDB" id="9773828at2"/>
<evidence type="ECO:0000256" key="2">
    <source>
        <dbReference type="ARBA" id="ARBA00023004"/>
    </source>
</evidence>
<evidence type="ECO:0000313" key="5">
    <source>
        <dbReference type="EMBL" id="RZT02577.1"/>
    </source>
</evidence>
<dbReference type="PROSITE" id="PS51379">
    <property type="entry name" value="4FE4S_FER_2"/>
    <property type="match status" value="1"/>
</dbReference>
<reference evidence="5 6" key="1">
    <citation type="submission" date="2019-02" db="EMBL/GenBank/DDBJ databases">
        <title>Genomic Encyclopedia of Type Strains, Phase IV (KMG-IV): sequencing the most valuable type-strain genomes for metagenomic binning, comparative biology and taxonomic classification.</title>
        <authorList>
            <person name="Goeker M."/>
        </authorList>
    </citation>
    <scope>NUCLEOTIDE SEQUENCE [LARGE SCALE GENOMIC DNA]</scope>
    <source>
        <strain evidence="5 6">DSM 29486</strain>
    </source>
</reference>
<protein>
    <recommendedName>
        <fullName evidence="4">4Fe-4S ferredoxin-type domain-containing protein</fullName>
    </recommendedName>
</protein>
<dbReference type="CDD" id="cd19096">
    <property type="entry name" value="AKR_Fe-S_oxidoreductase"/>
    <property type="match status" value="1"/>
</dbReference>
<name>A0A4V2F889_9FIRM</name>
<organism evidence="5 6">
    <name type="scientific">Cuneatibacter caecimuris</name>
    <dbReference type="NCBI Taxonomy" id="1796618"/>
    <lineage>
        <taxon>Bacteria</taxon>
        <taxon>Bacillati</taxon>
        <taxon>Bacillota</taxon>
        <taxon>Clostridia</taxon>
        <taxon>Lachnospirales</taxon>
        <taxon>Lachnospiraceae</taxon>
        <taxon>Cuneatibacter</taxon>
    </lineage>
</organism>
<dbReference type="Gene3D" id="3.20.20.100">
    <property type="entry name" value="NADP-dependent oxidoreductase domain"/>
    <property type="match status" value="1"/>
</dbReference>
<dbReference type="AlphaFoldDB" id="A0A4V2F889"/>
<sequence length="372" mass="41851">MQYRKFGKTGVEVSALGFGTMRLPLVNPEDSSTIDEARAIRMLRDAVDAGLNYIDTAYPYHMRMSETLVGKALQDGYREKVYLATKSPVWLLEKPEDFDRILDEQLEKLQTDHIDFYLLHALSQERWENVVVKLGLLERAEKAKEAGKIRHIGFSFHDGLPAFKTIVDGYDKWDFCQIQYNYINTDYQAGAEGLRYAASKGLGVIIMEPLLGGRLADPPQAVKDVLPDTKSPVEWGLDYLWNQPEVSLLLSGMSTEEQAAQNLEYASRSSVGMLSEEEAEMFEQAKLAYDGLALVPCTKCKYCMPCPFGLDIPGTFEAYNALAYETEESARKRYGTLEKKADACRACHHCEKECPQHIGISSLMPEIAKKLG</sequence>
<keyword evidence="2" id="KW-0408">Iron</keyword>
<feature type="domain" description="4Fe-4S ferredoxin-type" evidence="4">
    <location>
        <begin position="335"/>
        <end position="366"/>
    </location>
</feature>
<dbReference type="InterPro" id="IPR017900">
    <property type="entry name" value="4Fe4S_Fe_S_CS"/>
</dbReference>
<dbReference type="SUPFAM" id="SSF46548">
    <property type="entry name" value="alpha-helical ferredoxin"/>
    <property type="match status" value="1"/>
</dbReference>
<dbReference type="Proteomes" id="UP000292927">
    <property type="component" value="Unassembled WGS sequence"/>
</dbReference>
<dbReference type="GO" id="GO:0046872">
    <property type="term" value="F:metal ion binding"/>
    <property type="evidence" value="ECO:0007669"/>
    <property type="project" value="UniProtKB-KW"/>
</dbReference>
<dbReference type="RefSeq" id="WP_130433069.1">
    <property type="nucleotide sequence ID" value="NZ_SGXF01000001.1"/>
</dbReference>
<dbReference type="PRINTS" id="PR00069">
    <property type="entry name" value="ALDKETRDTASE"/>
</dbReference>
<dbReference type="PANTHER" id="PTHR43312:SF2">
    <property type="entry name" value="OXIDOREDUCTASE"/>
    <property type="match status" value="1"/>
</dbReference>
<dbReference type="Pfam" id="PF13187">
    <property type="entry name" value="Fer4_9"/>
    <property type="match status" value="1"/>
</dbReference>
<evidence type="ECO:0000256" key="3">
    <source>
        <dbReference type="ARBA" id="ARBA00023014"/>
    </source>
</evidence>
<dbReference type="InterPro" id="IPR036812">
    <property type="entry name" value="NAD(P)_OxRdtase_dom_sf"/>
</dbReference>
<keyword evidence="1" id="KW-0479">Metal-binding</keyword>
<dbReference type="GO" id="GO:0016491">
    <property type="term" value="F:oxidoreductase activity"/>
    <property type="evidence" value="ECO:0007669"/>
    <property type="project" value="InterPro"/>
</dbReference>
<dbReference type="InterPro" id="IPR017896">
    <property type="entry name" value="4Fe4S_Fe-S-bd"/>
</dbReference>